<dbReference type="RefSeq" id="WP_048205106.1">
    <property type="nucleotide sequence ID" value="NZ_CP009518.1"/>
</dbReference>
<name>A0A0E3SRK2_METMT</name>
<sequence length="239" mass="27176">MFCSNCGHDVGEDKNFCQNCGHQLNRSTETNNESHKAASNSPSTTEKKDVWYYIGKGFGENRENVIRKTKRDGLIVIAFVAILVLFPNNALFSAFDESYKINEPLSNIIDGYNDINDNLNEAIILYNTDQYDSCIIKSSEASNDLDIIEAQIDDLSDTLSSTRMSKDKKLLYNDLLYNYKEALKSKKQLSIYLQYAAESAQKRDYNDADEYINLVDSRMVASNEYVNNANEIMNDLSQL</sequence>
<dbReference type="KEGG" id="mmet:MCMEM_0905"/>
<dbReference type="AlphaFoldDB" id="A0A0E3SRK2"/>
<evidence type="ECO:0000313" key="3">
    <source>
        <dbReference type="EMBL" id="AKB84958.1"/>
    </source>
</evidence>
<proteinExistence type="predicted"/>
<dbReference type="GeneID" id="24893430"/>
<evidence type="ECO:0000313" key="4">
    <source>
        <dbReference type="Proteomes" id="UP000033048"/>
    </source>
</evidence>
<feature type="transmembrane region" description="Helical" evidence="1">
    <location>
        <begin position="74"/>
        <end position="95"/>
    </location>
</feature>
<organism evidence="3 4">
    <name type="scientific">Methanococcoides methylutens MM1</name>
    <dbReference type="NCBI Taxonomy" id="1434104"/>
    <lineage>
        <taxon>Archaea</taxon>
        <taxon>Methanobacteriati</taxon>
        <taxon>Methanobacteriota</taxon>
        <taxon>Stenosarchaea group</taxon>
        <taxon>Methanomicrobia</taxon>
        <taxon>Methanosarcinales</taxon>
        <taxon>Methanosarcinaceae</taxon>
        <taxon>Methanococcoides</taxon>
    </lineage>
</organism>
<protein>
    <recommendedName>
        <fullName evidence="2">Zinc-ribbon domain-containing protein</fullName>
    </recommendedName>
</protein>
<keyword evidence="4" id="KW-1185">Reference proteome</keyword>
<dbReference type="Proteomes" id="UP000033048">
    <property type="component" value="Chromosome"/>
</dbReference>
<feature type="domain" description="Zinc-ribbon" evidence="2">
    <location>
        <begin position="2"/>
        <end position="24"/>
    </location>
</feature>
<dbReference type="Pfam" id="PF13240">
    <property type="entry name" value="Zn_Ribbon_1"/>
    <property type="match status" value="1"/>
</dbReference>
<dbReference type="STRING" id="1434104.MCMEM_0905"/>
<reference evidence="3 4" key="1">
    <citation type="submission" date="2014-07" db="EMBL/GenBank/DDBJ databases">
        <title>Methanogenic archaea and the global carbon cycle.</title>
        <authorList>
            <person name="Henriksen J.R."/>
            <person name="Luke J."/>
            <person name="Reinhart S."/>
            <person name="Benedict M.N."/>
            <person name="Youngblut N.D."/>
            <person name="Metcalf M.E."/>
            <person name="Whitaker R.J."/>
            <person name="Metcalf W.W."/>
        </authorList>
    </citation>
    <scope>NUCLEOTIDE SEQUENCE [LARGE SCALE GENOMIC DNA]</scope>
    <source>
        <strain evidence="3 4">MM1</strain>
    </source>
</reference>
<gene>
    <name evidence="3" type="ORF">MCMEM_0905</name>
</gene>
<dbReference type="InterPro" id="IPR026870">
    <property type="entry name" value="Zinc_ribbon_dom"/>
</dbReference>
<keyword evidence="1" id="KW-0472">Membrane</keyword>
<dbReference type="HOGENOM" id="CLU_1159072_0_0_2"/>
<keyword evidence="1" id="KW-0812">Transmembrane</keyword>
<evidence type="ECO:0000256" key="1">
    <source>
        <dbReference type="SAM" id="Phobius"/>
    </source>
</evidence>
<dbReference type="EMBL" id="CP009518">
    <property type="protein sequence ID" value="AKB84958.1"/>
    <property type="molecule type" value="Genomic_DNA"/>
</dbReference>
<keyword evidence="1" id="KW-1133">Transmembrane helix</keyword>
<evidence type="ECO:0000259" key="2">
    <source>
        <dbReference type="Pfam" id="PF13240"/>
    </source>
</evidence>
<accession>A0A0E3SRK2</accession>